<protein>
    <recommendedName>
        <fullName evidence="8">Ras-GEF domain-containing protein</fullName>
    </recommendedName>
</protein>
<dbReference type="PROSITE" id="PS50212">
    <property type="entry name" value="RASGEF_NTER"/>
    <property type="match status" value="1"/>
</dbReference>
<gene>
    <name evidence="6" type="primary">ABSGL_07551.1 scaffold 8890</name>
</gene>
<feature type="compositionally biased region" description="Acidic residues" evidence="3">
    <location>
        <begin position="1107"/>
        <end position="1120"/>
    </location>
</feature>
<evidence type="ECO:0000259" key="4">
    <source>
        <dbReference type="PROSITE" id="PS50009"/>
    </source>
</evidence>
<dbReference type="PROSITE" id="PS50009">
    <property type="entry name" value="RASGEF_CAT"/>
    <property type="match status" value="1"/>
</dbReference>
<dbReference type="Pfam" id="PF00617">
    <property type="entry name" value="RasGEF"/>
    <property type="match status" value="1"/>
</dbReference>
<dbReference type="SMART" id="SM00229">
    <property type="entry name" value="RasGEFN"/>
    <property type="match status" value="1"/>
</dbReference>
<dbReference type="GO" id="GO:0005886">
    <property type="term" value="C:plasma membrane"/>
    <property type="evidence" value="ECO:0007669"/>
    <property type="project" value="TreeGrafter"/>
</dbReference>
<feature type="region of interest" description="Disordered" evidence="3">
    <location>
        <begin position="794"/>
        <end position="876"/>
    </location>
</feature>
<dbReference type="STRING" id="4829.A0A168P5U3"/>
<organism evidence="6">
    <name type="scientific">Absidia glauca</name>
    <name type="common">Pin mould</name>
    <dbReference type="NCBI Taxonomy" id="4829"/>
    <lineage>
        <taxon>Eukaryota</taxon>
        <taxon>Fungi</taxon>
        <taxon>Fungi incertae sedis</taxon>
        <taxon>Mucoromycota</taxon>
        <taxon>Mucoromycotina</taxon>
        <taxon>Mucoromycetes</taxon>
        <taxon>Mucorales</taxon>
        <taxon>Cunninghamellaceae</taxon>
        <taxon>Absidia</taxon>
    </lineage>
</organism>
<evidence type="ECO:0000256" key="1">
    <source>
        <dbReference type="ARBA" id="ARBA00022658"/>
    </source>
</evidence>
<dbReference type="EMBL" id="LT553587">
    <property type="protein sequence ID" value="SAM01802.1"/>
    <property type="molecule type" value="Genomic_DNA"/>
</dbReference>
<dbReference type="InterPro" id="IPR001895">
    <property type="entry name" value="RASGEF_cat_dom"/>
</dbReference>
<feature type="compositionally biased region" description="Acidic residues" evidence="3">
    <location>
        <begin position="597"/>
        <end position="609"/>
    </location>
</feature>
<feature type="compositionally biased region" description="Polar residues" evidence="3">
    <location>
        <begin position="227"/>
        <end position="237"/>
    </location>
</feature>
<dbReference type="InterPro" id="IPR008937">
    <property type="entry name" value="Ras-like_GEF"/>
</dbReference>
<feature type="region of interest" description="Disordered" evidence="3">
    <location>
        <begin position="574"/>
        <end position="650"/>
    </location>
</feature>
<dbReference type="InterPro" id="IPR000651">
    <property type="entry name" value="Ras-like_Gua-exchang_fac_N"/>
</dbReference>
<feature type="domain" description="Ras-GEF" evidence="4">
    <location>
        <begin position="1218"/>
        <end position="1511"/>
    </location>
</feature>
<dbReference type="PANTHER" id="PTHR23113:SF363">
    <property type="entry name" value="PROTEIN SON OF SEVENLESS"/>
    <property type="match status" value="1"/>
</dbReference>
<dbReference type="PANTHER" id="PTHR23113">
    <property type="entry name" value="GUANINE NUCLEOTIDE EXCHANGE FACTOR"/>
    <property type="match status" value="1"/>
</dbReference>
<dbReference type="InterPro" id="IPR019804">
    <property type="entry name" value="Ras_G-nucl-exch_fac_CS"/>
</dbReference>
<feature type="region of interest" description="Disordered" evidence="3">
    <location>
        <begin position="1105"/>
        <end position="1131"/>
    </location>
</feature>
<dbReference type="Proteomes" id="UP000078561">
    <property type="component" value="Unassembled WGS sequence"/>
</dbReference>
<feature type="compositionally biased region" description="Low complexity" evidence="3">
    <location>
        <begin position="852"/>
        <end position="862"/>
    </location>
</feature>
<dbReference type="SUPFAM" id="SSF48366">
    <property type="entry name" value="Ras GEF"/>
    <property type="match status" value="1"/>
</dbReference>
<keyword evidence="7" id="KW-1185">Reference proteome</keyword>
<dbReference type="InterPro" id="IPR036964">
    <property type="entry name" value="RASGEF_cat_dom_sf"/>
</dbReference>
<evidence type="ECO:0000259" key="5">
    <source>
        <dbReference type="PROSITE" id="PS50212"/>
    </source>
</evidence>
<dbReference type="GO" id="GO:0005085">
    <property type="term" value="F:guanyl-nucleotide exchange factor activity"/>
    <property type="evidence" value="ECO:0007669"/>
    <property type="project" value="UniProtKB-KW"/>
</dbReference>
<sequence length="1514" mass="169029">MATSSSNHETAIPALKLTRSNSIIPQQLMEDAASGGRERAALATVFGVPEYSESNTLWERQTDGDIHQEDTHCKRSKSNNHPPLPPLPCLQQSTFVALPTIPTVSRFHDLLIRDEFGSDLMFPSNASSGLLPSSIRPVFDRSDSSDTTLDSTFTSSHSIKKAGPTQACNIKYNNDDDNNNNDDTNQANQVSTPLIFVDYPPAVFDLLKPDDDERIILWGSRTISNQKSFNPSSTSLAQPGDRPSLRGFSSNMTTTTMTTTVTTTNDTSMAATSSKQDQGRPRILTGKLTDGLRKTLRPNSLVHQHSSSDSLKTILLLKRAFGAHRRNVDSAPLSSVMDQHLTGDSGEINRVIEAASVEKLVEKLTNTLDYEFMTDFFLTYRCFISPTQLCKLFILRFRWALENDNEDRRIVRIRTFVVMRHWLLNYFVHDFIPTRSLRIILTSFLNALPAHPLVKSSPRDQRIVKGLKRVVRRLKRVYYSGSSQDRVHVILPPPPSQDQGPIEELVRANLSHGLLRRKTALVRGVDVGGQHNGNIAVQDAIRAPMVVVGNLNPRTVFQSRESSDRTTLAEGATTTYQGGSVASDDSLESTLSPGTTDVEDDYFDDDDDGGTLNTDDLYQEDDSGLSLRRTDPRQYKLERERMRREKDEERRRMEFFSDSIGANGYAIKYGANGDANIGSGPTTPPPDMPVELQHDHAPMESIMNNDVEQTPAQDRTRQAMDLTDDQAVALVTLELTDGPLRKAAIGDTSSRIRRVPSRKWCQVSADEDLPSNRRSAPPMPIKTLSADFIHRLNLDENTKQTTGTTNTTTSSALESNDSRPVGLSRRLSRKSIERRKSERELHELADKIVKKPSSTPSSRRSSIMMNDDTQAIPPLPGCRPLVDRSRIENTNLQANNNGDNGGNDDFEAIPYEQTVSLQSPAGPSSTTIRHRRSLSKKFVNMVFSRSTPSTKPTAPMVTASAIVTTPTSSTTTTPHLDNGTNIATLSTASTDSTPPLPPPTSPPHTSTIVSRIAQELHDVHNNFEIQCDCVRCTGIKTGPRACRRFSMALLTDDDKRRSMELRQASFNKGHFNSRSHPKTAQSGPMYLGQLGGPHSNSDLDLLHIGEISDDDDDDDDDESDTSSTNHVPPSSSVLLEHLHLSHLSNGSLDRLTRIATKGASIHRQSFSGESILNFSRLMDNPTKTRCDLLPSPPDEETLLDDPTKAQHSTSDSFILSYSSSQMAQQLCYIERDVLLGVDWEEMVHCRWTKMATSEEASRNSYGQEYTPSGQRCYDKQEEYGGIEQVIERFNTMCQWVASEIVSADKLDLRVKVVEKFIRLAQKCRMYSNFATLVQILLGLQSPSVSRLKRTWARVGAREQRLLDELSHFTSPMRNWKHIRDNMTMVADEYGMSPTEVQVEMPGTGFNKKKRTRVKIPFGGCIPFLGIYLSDLVFNSEQPPYLNTVIDPTTSPVLAQPLVNFRKHRITATVIKRVLTFQNLARRYAFNMNEEVYARCLLLDPLDAESIRRRSLALE</sequence>
<accession>A0A168P5U3</accession>
<dbReference type="InterPro" id="IPR023578">
    <property type="entry name" value="Ras_GEF_dom_sf"/>
</dbReference>
<evidence type="ECO:0000313" key="7">
    <source>
        <dbReference type="Proteomes" id="UP000078561"/>
    </source>
</evidence>
<feature type="compositionally biased region" description="Basic and acidic residues" evidence="3">
    <location>
        <begin position="628"/>
        <end position="650"/>
    </location>
</feature>
<feature type="compositionally biased region" description="Basic and acidic residues" evidence="3">
    <location>
        <begin position="830"/>
        <end position="849"/>
    </location>
</feature>
<proteinExistence type="predicted"/>
<dbReference type="PROSITE" id="PS00720">
    <property type="entry name" value="RASGEF"/>
    <property type="match status" value="1"/>
</dbReference>
<reference evidence="6" key="1">
    <citation type="submission" date="2016-04" db="EMBL/GenBank/DDBJ databases">
        <authorList>
            <person name="Evans L.H."/>
            <person name="Alamgir A."/>
            <person name="Owens N."/>
            <person name="Weber N.D."/>
            <person name="Virtaneva K."/>
            <person name="Barbian K."/>
            <person name="Babar A."/>
            <person name="Rosenke K."/>
        </authorList>
    </citation>
    <scope>NUCLEOTIDE SEQUENCE [LARGE SCALE GENOMIC DNA]</scope>
    <source>
        <strain evidence="6">CBS 101.48</strain>
    </source>
</reference>
<dbReference type="OrthoDB" id="10254377at2759"/>
<evidence type="ECO:0000313" key="6">
    <source>
        <dbReference type="EMBL" id="SAM01802.1"/>
    </source>
</evidence>
<dbReference type="CDD" id="cd06224">
    <property type="entry name" value="REM"/>
    <property type="match status" value="1"/>
</dbReference>
<dbReference type="Gene3D" id="1.20.870.10">
    <property type="entry name" value="Son of sevenless (SoS) protein Chain: S domain 1"/>
    <property type="match status" value="1"/>
</dbReference>
<evidence type="ECO:0008006" key="8">
    <source>
        <dbReference type="Google" id="ProtNLM"/>
    </source>
</evidence>
<name>A0A168P5U3_ABSGL</name>
<dbReference type="Pfam" id="PF00618">
    <property type="entry name" value="RasGEF_N"/>
    <property type="match status" value="1"/>
</dbReference>
<feature type="compositionally biased region" description="Low complexity" evidence="3">
    <location>
        <begin position="799"/>
        <end position="809"/>
    </location>
</feature>
<dbReference type="InParanoid" id="A0A168P5U3"/>
<feature type="domain" description="N-terminal Ras-GEF" evidence="5">
    <location>
        <begin position="348"/>
        <end position="468"/>
    </location>
</feature>
<dbReference type="SMART" id="SM00147">
    <property type="entry name" value="RasGEF"/>
    <property type="match status" value="1"/>
</dbReference>
<feature type="region of interest" description="Disordered" evidence="3">
    <location>
        <begin position="227"/>
        <end position="252"/>
    </location>
</feature>
<keyword evidence="1 2" id="KW-0344">Guanine-nucleotide releasing factor</keyword>
<dbReference type="Gene3D" id="1.10.840.10">
    <property type="entry name" value="Ras guanine-nucleotide exchange factors catalytic domain"/>
    <property type="match status" value="1"/>
</dbReference>
<dbReference type="GO" id="GO:0007265">
    <property type="term" value="P:Ras protein signal transduction"/>
    <property type="evidence" value="ECO:0007669"/>
    <property type="project" value="TreeGrafter"/>
</dbReference>
<evidence type="ECO:0000256" key="2">
    <source>
        <dbReference type="PROSITE-ProRule" id="PRU00168"/>
    </source>
</evidence>
<evidence type="ECO:0000256" key="3">
    <source>
        <dbReference type="SAM" id="MobiDB-lite"/>
    </source>
</evidence>
<feature type="region of interest" description="Disordered" evidence="3">
    <location>
        <begin position="986"/>
        <end position="1005"/>
    </location>
</feature>
<feature type="region of interest" description="Disordered" evidence="3">
    <location>
        <begin position="1065"/>
        <end position="1092"/>
    </location>
</feature>